<accession>A0ABW6K9Y1</accession>
<protein>
    <submittedName>
        <fullName evidence="2">Uncharacterized protein</fullName>
    </submittedName>
</protein>
<evidence type="ECO:0000256" key="1">
    <source>
        <dbReference type="SAM" id="Phobius"/>
    </source>
</evidence>
<evidence type="ECO:0000313" key="3">
    <source>
        <dbReference type="Proteomes" id="UP001601059"/>
    </source>
</evidence>
<keyword evidence="1" id="KW-0812">Transmembrane</keyword>
<keyword evidence="1" id="KW-0472">Membrane</keyword>
<evidence type="ECO:0000313" key="2">
    <source>
        <dbReference type="EMBL" id="MFE8700969.1"/>
    </source>
</evidence>
<keyword evidence="3" id="KW-1185">Reference proteome</keyword>
<name>A0ABW6K9Y1_9BACI</name>
<dbReference type="EMBL" id="JBIACK010000004">
    <property type="protein sequence ID" value="MFE8700969.1"/>
    <property type="molecule type" value="Genomic_DNA"/>
</dbReference>
<organism evidence="2 3">
    <name type="scientific">Cytobacillus spartinae</name>
    <dbReference type="NCBI Taxonomy" id="3299023"/>
    <lineage>
        <taxon>Bacteria</taxon>
        <taxon>Bacillati</taxon>
        <taxon>Bacillota</taxon>
        <taxon>Bacilli</taxon>
        <taxon>Bacillales</taxon>
        <taxon>Bacillaceae</taxon>
        <taxon>Cytobacillus</taxon>
    </lineage>
</organism>
<comment type="caution">
    <text evidence="2">The sequence shown here is derived from an EMBL/GenBank/DDBJ whole genome shotgun (WGS) entry which is preliminary data.</text>
</comment>
<dbReference type="Proteomes" id="UP001601059">
    <property type="component" value="Unassembled WGS sequence"/>
</dbReference>
<feature type="transmembrane region" description="Helical" evidence="1">
    <location>
        <begin position="20"/>
        <end position="43"/>
    </location>
</feature>
<dbReference type="RefSeq" id="WP_389360674.1">
    <property type="nucleotide sequence ID" value="NZ_JBIACK010000004.1"/>
</dbReference>
<keyword evidence="1" id="KW-1133">Transmembrane helix</keyword>
<proteinExistence type="predicted"/>
<sequence>MEFFSNAWNSIVSVHANGFITIGSFLMNNVTMFLVLGVIGYLITKEVSVNEQHFVQDKRRLM</sequence>
<gene>
    <name evidence="2" type="ORF">ACFYKX_10105</name>
</gene>
<reference evidence="2 3" key="1">
    <citation type="submission" date="2024-08" db="EMBL/GenBank/DDBJ databases">
        <title>Two novel Cytobacillus novel species.</title>
        <authorList>
            <person name="Liu G."/>
        </authorList>
    </citation>
    <scope>NUCLEOTIDE SEQUENCE [LARGE SCALE GENOMIC DNA]</scope>
    <source>
        <strain evidence="2 3">FJAT-54145</strain>
    </source>
</reference>